<accession>A0A813IQA4</accession>
<comment type="caution">
    <text evidence="1">The sequence shown here is derived from an EMBL/GenBank/DDBJ whole genome shotgun (WGS) entry which is preliminary data.</text>
</comment>
<dbReference type="Proteomes" id="UP000626109">
    <property type="component" value="Unassembled WGS sequence"/>
</dbReference>
<dbReference type="EMBL" id="CAJNNW010011368">
    <property type="protein sequence ID" value="CAE8653092.1"/>
    <property type="molecule type" value="Genomic_DNA"/>
</dbReference>
<reference evidence="1" key="1">
    <citation type="submission" date="2021-02" db="EMBL/GenBank/DDBJ databases">
        <authorList>
            <person name="Dougan E. K."/>
            <person name="Rhodes N."/>
            <person name="Thang M."/>
            <person name="Chan C."/>
        </authorList>
    </citation>
    <scope>NUCLEOTIDE SEQUENCE</scope>
</reference>
<name>A0A813IQA4_POLGL</name>
<evidence type="ECO:0000313" key="2">
    <source>
        <dbReference type="Proteomes" id="UP000626109"/>
    </source>
</evidence>
<sequence length="552" mass="61089">MAHLLLTDVVTGEVHARSAVISILKLEAAERNETLASLPEFMYSTMCDIQPLPTWHPYHVPFPDMVFEMVRALGELKALRKSGLGLPVQDVVAYRDGKFETVNATCFNMPPEDRLNLPIMTMNNVIVETLPQGENVRGAMIHGRDVGNFAQQGGFRSAKPWLGRNASEAIWYSDVTTFVEDHSILYDLALYLEHDERSIFEVLQKTGDMLYHNEVYLGELMCRQNSIGVRHNGLFTFYDRAHPEQTSGSRTIMDASSYSGVDLEFLRRYNLEVLAGRDSPIARLTQFMSAAANMQSTNDIDWGNSFAVMHFNRWWLPMLLQAPPQGTAGSVRALQLLLAPLFELIGFEPVSEAAAWEYTRLLLPGGTKEGVATDKNELCLRRTTAPLSRLLLSARLAQGFAPLLRTGSGPIPNPPMHVSCKTSSCELFLDLWLPNSAERLAVWSTDGPGIAVMNDVVPDLAATLLRLPLDAELLYVGRPIGDMPLFTALSPELNRSARHFCETHEGRTSVDVFLPGPEGRWNKSGAAAPLRPGNAQGIPPTVGWESCPLFVA</sequence>
<dbReference type="AlphaFoldDB" id="A0A813IQA4"/>
<gene>
    <name evidence="1" type="ORF">PGLA2088_LOCUS10158</name>
</gene>
<evidence type="ECO:0000313" key="1">
    <source>
        <dbReference type="EMBL" id="CAE8653092.1"/>
    </source>
</evidence>
<proteinExistence type="predicted"/>
<organism evidence="1 2">
    <name type="scientific">Polarella glacialis</name>
    <name type="common">Dinoflagellate</name>
    <dbReference type="NCBI Taxonomy" id="89957"/>
    <lineage>
        <taxon>Eukaryota</taxon>
        <taxon>Sar</taxon>
        <taxon>Alveolata</taxon>
        <taxon>Dinophyceae</taxon>
        <taxon>Suessiales</taxon>
        <taxon>Suessiaceae</taxon>
        <taxon>Polarella</taxon>
    </lineage>
</organism>
<protein>
    <submittedName>
        <fullName evidence="1">Uncharacterized protein</fullName>
    </submittedName>
</protein>